<feature type="compositionally biased region" description="Polar residues" evidence="2">
    <location>
        <begin position="212"/>
        <end position="244"/>
    </location>
</feature>
<evidence type="ECO:0000313" key="3">
    <source>
        <dbReference type="Proteomes" id="UP000887578"/>
    </source>
</evidence>
<accession>A0A914RCF0</accession>
<protein>
    <submittedName>
        <fullName evidence="4">Uncharacterized protein</fullName>
    </submittedName>
</protein>
<evidence type="ECO:0000256" key="2">
    <source>
        <dbReference type="SAM" id="MobiDB-lite"/>
    </source>
</evidence>
<keyword evidence="3" id="KW-1185">Reference proteome</keyword>
<dbReference type="Proteomes" id="UP000887578">
    <property type="component" value="Unplaced"/>
</dbReference>
<sequence>MLTEVNTTYNPPPILSEIEKHQMQCKRQSETKKKIEKFREQYGEQAGGGRPKGSQNKQQLSNDHMYMTVAEMYYENFDLFIDKTDRHADILQQQNKVWKDIENALEDDGVSFSAQNLRANFQKFVEELILQYESTQQSFKSTGEEDLGAEDILQQLGRGKRHKKNQAVWTPASNKRNVTSMKKRKRIAYEALAESEEDEEEVADEEDENMQDDLSSSLPSRSNPGIARNSNNSTSPMLSSVTTPRASSSNLNKRKRRKRNAYEALAESEEDEEASTDEEEDILQADLSPPRPSRSNDASARNSSNPTPRTSAYSRSSAHNFSQQNSTPRRTNSRMSDLFGTQSLPRSPRNSLHSSARNVSGSNASSSSDLASQISKTTSGPAKKSKKKEYDELTELSRTVGSAAKAQHMQILQKVQQDRETADTKKMALDQLMRQNAEKRKAELKRIEQQSELERIQLDTEFERNRKAKAEAEAAELQVKILQKQLQNK</sequence>
<reference evidence="4" key="1">
    <citation type="submission" date="2022-11" db="UniProtKB">
        <authorList>
            <consortium name="WormBaseParasite"/>
        </authorList>
    </citation>
    <scope>IDENTIFICATION</scope>
</reference>
<feature type="compositionally biased region" description="Low complexity" evidence="2">
    <location>
        <begin position="354"/>
        <end position="375"/>
    </location>
</feature>
<organism evidence="3 4">
    <name type="scientific">Panagrolaimus davidi</name>
    <dbReference type="NCBI Taxonomy" id="227884"/>
    <lineage>
        <taxon>Eukaryota</taxon>
        <taxon>Metazoa</taxon>
        <taxon>Ecdysozoa</taxon>
        <taxon>Nematoda</taxon>
        <taxon>Chromadorea</taxon>
        <taxon>Rhabditida</taxon>
        <taxon>Tylenchina</taxon>
        <taxon>Panagrolaimomorpha</taxon>
        <taxon>Panagrolaimoidea</taxon>
        <taxon>Panagrolaimidae</taxon>
        <taxon>Panagrolaimus</taxon>
    </lineage>
</organism>
<feature type="compositionally biased region" description="Acidic residues" evidence="2">
    <location>
        <begin position="193"/>
        <end position="211"/>
    </location>
</feature>
<dbReference type="AlphaFoldDB" id="A0A914RCF0"/>
<proteinExistence type="predicted"/>
<dbReference type="WBParaSite" id="PDA_v2.g9312.t1">
    <property type="protein sequence ID" value="PDA_v2.g9312.t1"/>
    <property type="gene ID" value="PDA_v2.g9312"/>
</dbReference>
<name>A0A914RCF0_9BILA</name>
<evidence type="ECO:0000313" key="4">
    <source>
        <dbReference type="WBParaSite" id="PDA_v2.g9312.t1"/>
    </source>
</evidence>
<feature type="compositionally biased region" description="Low complexity" evidence="2">
    <location>
        <begin position="293"/>
        <end position="306"/>
    </location>
</feature>
<feature type="compositionally biased region" description="Polar residues" evidence="2">
    <location>
        <begin position="307"/>
        <end position="353"/>
    </location>
</feature>
<feature type="compositionally biased region" description="Polar residues" evidence="2">
    <location>
        <begin position="167"/>
        <end position="180"/>
    </location>
</feature>
<feature type="coiled-coil region" evidence="1">
    <location>
        <begin position="425"/>
        <end position="487"/>
    </location>
</feature>
<evidence type="ECO:0000256" key="1">
    <source>
        <dbReference type="SAM" id="Coils"/>
    </source>
</evidence>
<keyword evidence="1" id="KW-0175">Coiled coil</keyword>
<feature type="region of interest" description="Disordered" evidence="2">
    <location>
        <begin position="156"/>
        <end position="391"/>
    </location>
</feature>
<feature type="compositionally biased region" description="Acidic residues" evidence="2">
    <location>
        <begin position="266"/>
        <end position="283"/>
    </location>
</feature>
<feature type="region of interest" description="Disordered" evidence="2">
    <location>
        <begin position="40"/>
        <end position="59"/>
    </location>
</feature>